<evidence type="ECO:0000256" key="1">
    <source>
        <dbReference type="SAM" id="Phobius"/>
    </source>
</evidence>
<name>A0A430JZG7_9FLAO</name>
<dbReference type="RefSeq" id="WP_126163985.1">
    <property type="nucleotide sequence ID" value="NZ_RQPJ01000021.1"/>
</dbReference>
<feature type="transmembrane region" description="Helical" evidence="1">
    <location>
        <begin position="148"/>
        <end position="169"/>
    </location>
</feature>
<feature type="transmembrane region" description="Helical" evidence="1">
    <location>
        <begin position="27"/>
        <end position="49"/>
    </location>
</feature>
<dbReference type="PANTHER" id="PTHR33741:SF5">
    <property type="entry name" value="TRANSMEMBRANE PROTEIN DDB_G0269096-RELATED"/>
    <property type="match status" value="1"/>
</dbReference>
<evidence type="ECO:0000313" key="4">
    <source>
        <dbReference type="Proteomes" id="UP000267585"/>
    </source>
</evidence>
<dbReference type="Proteomes" id="UP000267585">
    <property type="component" value="Unassembled WGS sequence"/>
</dbReference>
<feature type="transmembrane region" description="Helical" evidence="1">
    <location>
        <begin position="84"/>
        <end position="117"/>
    </location>
</feature>
<reference evidence="3 4" key="1">
    <citation type="submission" date="2018-11" db="EMBL/GenBank/DDBJ databases">
        <title>Arenibacter aquaticus sp.nov., a marine bacterium isolated from surface seawater in the South China Sea.</title>
        <authorList>
            <person name="Guo J."/>
            <person name="Sun J."/>
        </authorList>
    </citation>
    <scope>NUCLEOTIDE SEQUENCE [LARGE SCALE GENOMIC DNA]</scope>
    <source>
        <strain evidence="3 4">GUO666</strain>
    </source>
</reference>
<dbReference type="AlphaFoldDB" id="A0A430JZG7"/>
<dbReference type="InterPro" id="IPR058581">
    <property type="entry name" value="TM_HPP"/>
</dbReference>
<organism evidence="3 4">
    <name type="scientific">Arenibacter aquaticus</name>
    <dbReference type="NCBI Taxonomy" id="2489054"/>
    <lineage>
        <taxon>Bacteria</taxon>
        <taxon>Pseudomonadati</taxon>
        <taxon>Bacteroidota</taxon>
        <taxon>Flavobacteriia</taxon>
        <taxon>Flavobacteriales</taxon>
        <taxon>Flavobacteriaceae</taxon>
        <taxon>Arenibacter</taxon>
    </lineage>
</organism>
<proteinExistence type="predicted"/>
<evidence type="ECO:0000313" key="3">
    <source>
        <dbReference type="EMBL" id="RTE52299.1"/>
    </source>
</evidence>
<keyword evidence="4" id="KW-1185">Reference proteome</keyword>
<sequence length="205" mass="22593">MKKQLKRGYRISKYVVYKETLIDPSELFWSFLGSFCGIATIGLIQSYYLTPSDNILLIGSFGATSVLIYGAIQSPLAQPRNLIAGHLISAFIGVSIFHILGDILWLAAALAVSLSIIAMQISKTLHPPGGATALIAVMGSEKITDLSYGYIFFPVLSGLTIMLLLALVFNNITPNRKYPTDDKFSRTFKWMVTPAKSKIQKIRNK</sequence>
<gene>
    <name evidence="3" type="ORF">EHW67_19155</name>
</gene>
<dbReference type="OrthoDB" id="9811720at2"/>
<feature type="domain" description="HPP transmembrane region" evidence="2">
    <location>
        <begin position="22"/>
        <end position="179"/>
    </location>
</feature>
<comment type="caution">
    <text evidence="3">The sequence shown here is derived from an EMBL/GenBank/DDBJ whole genome shotgun (WGS) entry which is preliminary data.</text>
</comment>
<dbReference type="PANTHER" id="PTHR33741">
    <property type="entry name" value="TRANSMEMBRANE PROTEIN DDB_G0269096-RELATED"/>
    <property type="match status" value="1"/>
</dbReference>
<keyword evidence="1" id="KW-1133">Transmembrane helix</keyword>
<protein>
    <submittedName>
        <fullName evidence="3">HPP family protein</fullName>
    </submittedName>
</protein>
<keyword evidence="1" id="KW-0472">Membrane</keyword>
<dbReference type="EMBL" id="RQPJ01000021">
    <property type="protein sequence ID" value="RTE52299.1"/>
    <property type="molecule type" value="Genomic_DNA"/>
</dbReference>
<feature type="transmembrane region" description="Helical" evidence="1">
    <location>
        <begin position="55"/>
        <end position="72"/>
    </location>
</feature>
<dbReference type="InterPro" id="IPR007065">
    <property type="entry name" value="HPP"/>
</dbReference>
<dbReference type="Pfam" id="PF04982">
    <property type="entry name" value="TM_HPP"/>
    <property type="match status" value="1"/>
</dbReference>
<keyword evidence="1" id="KW-0812">Transmembrane</keyword>
<accession>A0A430JZG7</accession>
<evidence type="ECO:0000259" key="2">
    <source>
        <dbReference type="Pfam" id="PF04982"/>
    </source>
</evidence>